<dbReference type="GO" id="GO:0008081">
    <property type="term" value="F:phosphoric diester hydrolase activity"/>
    <property type="evidence" value="ECO:0007669"/>
    <property type="project" value="InterPro"/>
</dbReference>
<evidence type="ECO:0000259" key="1">
    <source>
        <dbReference type="PROSITE" id="PS51704"/>
    </source>
</evidence>
<dbReference type="PANTHER" id="PTHR46211">
    <property type="entry name" value="GLYCEROPHOSPHORYL DIESTER PHOSPHODIESTERASE"/>
    <property type="match status" value="1"/>
</dbReference>
<keyword evidence="3" id="KW-1185">Reference proteome</keyword>
<dbReference type="PROSITE" id="PS51704">
    <property type="entry name" value="GP_PDE"/>
    <property type="match status" value="1"/>
</dbReference>
<dbReference type="Proteomes" id="UP000470875">
    <property type="component" value="Unassembled WGS sequence"/>
</dbReference>
<protein>
    <submittedName>
        <fullName evidence="2">Glycerophosphoryl diester phosphodiesterase</fullName>
    </submittedName>
</protein>
<evidence type="ECO:0000313" key="3">
    <source>
        <dbReference type="Proteomes" id="UP000470875"/>
    </source>
</evidence>
<dbReference type="InterPro" id="IPR030395">
    <property type="entry name" value="GP_PDE_dom"/>
</dbReference>
<accession>A0A6N7W569</accession>
<dbReference type="PANTHER" id="PTHR46211:SF14">
    <property type="entry name" value="GLYCEROPHOSPHODIESTER PHOSPHODIESTERASE"/>
    <property type="match status" value="1"/>
</dbReference>
<dbReference type="Gene3D" id="3.20.20.190">
    <property type="entry name" value="Phosphatidylinositol (PI) phosphodiesterase"/>
    <property type="match status" value="1"/>
</dbReference>
<dbReference type="Pfam" id="PF03009">
    <property type="entry name" value="GDPD"/>
    <property type="match status" value="1"/>
</dbReference>
<name>A0A6N7W569_9ACTO</name>
<sequence length="242" mass="26849">MEIIAHRGVSSLAPENTMAAFVKCLDLGVQWFEFDVQLLGDASLVVMHDDTADRTTNGTGQLQDMSFDEARRLDAGLWFGPEYRFERIPELTTVVDLLNTTALCANLEVKYTQNPQLRDSLVEAVSRIASGVKDQSKLLISSFDPTVLSRMQDFATAFLVEARTVRADFHGVVQRALDLGCVAIHPEEDSVGPAQVQAWHDAGLKVNVWTVNDKARAQEFYDMGVDGLITDRPQDFLSLDTN</sequence>
<comment type="caution">
    <text evidence="2">The sequence shown here is derived from an EMBL/GenBank/DDBJ whole genome shotgun (WGS) entry which is preliminary data.</text>
</comment>
<dbReference type="RefSeq" id="WP_154542727.1">
    <property type="nucleotide sequence ID" value="NZ_VULO01000001.1"/>
</dbReference>
<dbReference type="GO" id="GO:0006629">
    <property type="term" value="P:lipid metabolic process"/>
    <property type="evidence" value="ECO:0007669"/>
    <property type="project" value="InterPro"/>
</dbReference>
<dbReference type="SUPFAM" id="SSF51695">
    <property type="entry name" value="PLC-like phosphodiesterases"/>
    <property type="match status" value="1"/>
</dbReference>
<organism evidence="2 3">
    <name type="scientific">Scrofimicrobium canadense</name>
    <dbReference type="NCBI Taxonomy" id="2652290"/>
    <lineage>
        <taxon>Bacteria</taxon>
        <taxon>Bacillati</taxon>
        <taxon>Actinomycetota</taxon>
        <taxon>Actinomycetes</taxon>
        <taxon>Actinomycetales</taxon>
        <taxon>Actinomycetaceae</taxon>
        <taxon>Scrofimicrobium</taxon>
    </lineage>
</organism>
<dbReference type="EMBL" id="VULO01000001">
    <property type="protein sequence ID" value="MSS83366.1"/>
    <property type="molecule type" value="Genomic_DNA"/>
</dbReference>
<proteinExistence type="predicted"/>
<feature type="domain" description="GP-PDE" evidence="1">
    <location>
        <begin position="1"/>
        <end position="240"/>
    </location>
</feature>
<gene>
    <name evidence="2" type="ORF">FYJ24_01025</name>
</gene>
<evidence type="ECO:0000313" key="2">
    <source>
        <dbReference type="EMBL" id="MSS83366.1"/>
    </source>
</evidence>
<dbReference type="InterPro" id="IPR017946">
    <property type="entry name" value="PLC-like_Pdiesterase_TIM-brl"/>
</dbReference>
<reference evidence="2 3" key="1">
    <citation type="submission" date="2019-08" db="EMBL/GenBank/DDBJ databases">
        <title>In-depth cultivation of the pig gut microbiome towards novel bacterial diversity and tailored functional studies.</title>
        <authorList>
            <person name="Wylensek D."/>
            <person name="Hitch T.C.A."/>
            <person name="Clavel T."/>
        </authorList>
    </citation>
    <scope>NUCLEOTIDE SEQUENCE [LARGE SCALE GENOMIC DNA]</scope>
    <source>
        <strain evidence="2 3">WB03_NA08</strain>
    </source>
</reference>
<dbReference type="AlphaFoldDB" id="A0A6N7W569"/>